<comment type="caution">
    <text evidence="1">The sequence shown here is derived from an EMBL/GenBank/DDBJ whole genome shotgun (WGS) entry which is preliminary data.</text>
</comment>
<dbReference type="AlphaFoldDB" id="A0A9Q0NHS3"/>
<organism evidence="1 2">
    <name type="scientific">Pseudolycoriella hygida</name>
    <dbReference type="NCBI Taxonomy" id="35572"/>
    <lineage>
        <taxon>Eukaryota</taxon>
        <taxon>Metazoa</taxon>
        <taxon>Ecdysozoa</taxon>
        <taxon>Arthropoda</taxon>
        <taxon>Hexapoda</taxon>
        <taxon>Insecta</taxon>
        <taxon>Pterygota</taxon>
        <taxon>Neoptera</taxon>
        <taxon>Endopterygota</taxon>
        <taxon>Diptera</taxon>
        <taxon>Nematocera</taxon>
        <taxon>Sciaroidea</taxon>
        <taxon>Sciaridae</taxon>
        <taxon>Pseudolycoriella</taxon>
    </lineage>
</organism>
<gene>
    <name evidence="1" type="ORF">Bhyg_05335</name>
</gene>
<keyword evidence="2" id="KW-1185">Reference proteome</keyword>
<protein>
    <submittedName>
        <fullName evidence="1">Uncharacterized protein</fullName>
    </submittedName>
</protein>
<accession>A0A9Q0NHS3</accession>
<dbReference type="OrthoDB" id="266518at2759"/>
<evidence type="ECO:0000313" key="2">
    <source>
        <dbReference type="Proteomes" id="UP001151699"/>
    </source>
</evidence>
<reference evidence="1" key="1">
    <citation type="submission" date="2022-07" db="EMBL/GenBank/DDBJ databases">
        <authorList>
            <person name="Trinca V."/>
            <person name="Uliana J.V.C."/>
            <person name="Torres T.T."/>
            <person name="Ward R.J."/>
            <person name="Monesi N."/>
        </authorList>
    </citation>
    <scope>NUCLEOTIDE SEQUENCE</scope>
    <source>
        <strain evidence="1">HSMRA1968</strain>
        <tissue evidence="1">Whole embryos</tissue>
    </source>
</reference>
<feature type="non-terminal residue" evidence="1">
    <location>
        <position position="1"/>
    </location>
</feature>
<dbReference type="Proteomes" id="UP001151699">
    <property type="component" value="Chromosome A"/>
</dbReference>
<name>A0A9Q0NHS3_9DIPT</name>
<sequence length="65" mass="7520">MNQNIAKDIAQGLYDSIRGIVVIFYLDREVNKKLYSQQQSEVDGLVEKQKVTATSYKNKETPKRK</sequence>
<proteinExistence type="predicted"/>
<dbReference type="EMBL" id="WJQU01000001">
    <property type="protein sequence ID" value="KAJ6650091.1"/>
    <property type="molecule type" value="Genomic_DNA"/>
</dbReference>
<evidence type="ECO:0000313" key="1">
    <source>
        <dbReference type="EMBL" id="KAJ6650091.1"/>
    </source>
</evidence>